<reference evidence="3" key="2">
    <citation type="submission" date="2015-01" db="EMBL/GenBank/DDBJ databases">
        <title>Evolutionary Origins and Diversification of the Mycorrhizal Mutualists.</title>
        <authorList>
            <consortium name="DOE Joint Genome Institute"/>
            <consortium name="Mycorrhizal Genomics Consortium"/>
            <person name="Kohler A."/>
            <person name="Kuo A."/>
            <person name="Nagy L.G."/>
            <person name="Floudas D."/>
            <person name="Copeland A."/>
            <person name="Barry K.W."/>
            <person name="Cichocki N."/>
            <person name="Veneault-Fourrey C."/>
            <person name="LaButti K."/>
            <person name="Lindquist E.A."/>
            <person name="Lipzen A."/>
            <person name="Lundell T."/>
            <person name="Morin E."/>
            <person name="Murat C."/>
            <person name="Riley R."/>
            <person name="Ohm R."/>
            <person name="Sun H."/>
            <person name="Tunlid A."/>
            <person name="Henrissat B."/>
            <person name="Grigoriev I.V."/>
            <person name="Hibbett D.S."/>
            <person name="Martin F."/>
        </authorList>
    </citation>
    <scope>NUCLEOTIDE SEQUENCE [LARGE SCALE GENOMIC DNA]</scope>
    <source>
        <strain evidence="3">Ve08.2h10</strain>
    </source>
</reference>
<evidence type="ECO:0000313" key="3">
    <source>
        <dbReference type="Proteomes" id="UP000054538"/>
    </source>
</evidence>
<dbReference type="EMBL" id="KN827744">
    <property type="protein sequence ID" value="KIK75973.1"/>
    <property type="molecule type" value="Genomic_DNA"/>
</dbReference>
<accession>A0A0D0CL98</accession>
<dbReference type="HOGENOM" id="CLU_125777_0_0_1"/>
<feature type="non-terminal residue" evidence="2">
    <location>
        <position position="126"/>
    </location>
</feature>
<dbReference type="Proteomes" id="UP000054538">
    <property type="component" value="Unassembled WGS sequence"/>
</dbReference>
<proteinExistence type="predicted"/>
<feature type="region of interest" description="Disordered" evidence="1">
    <location>
        <begin position="31"/>
        <end position="86"/>
    </location>
</feature>
<feature type="compositionally biased region" description="Basic and acidic residues" evidence="1">
    <location>
        <begin position="57"/>
        <end position="70"/>
    </location>
</feature>
<evidence type="ECO:0000256" key="1">
    <source>
        <dbReference type="SAM" id="MobiDB-lite"/>
    </source>
</evidence>
<gene>
    <name evidence="2" type="ORF">PAXRUDRAFT_171146</name>
</gene>
<keyword evidence="3" id="KW-1185">Reference proteome</keyword>
<protein>
    <submittedName>
        <fullName evidence="2">Uncharacterized protein</fullName>
    </submittedName>
</protein>
<feature type="region of interest" description="Disordered" evidence="1">
    <location>
        <begin position="1"/>
        <end position="20"/>
    </location>
</feature>
<dbReference type="InParanoid" id="A0A0D0CL98"/>
<reference evidence="2 3" key="1">
    <citation type="submission" date="2014-04" db="EMBL/GenBank/DDBJ databases">
        <authorList>
            <consortium name="DOE Joint Genome Institute"/>
            <person name="Kuo A."/>
            <person name="Kohler A."/>
            <person name="Jargeat P."/>
            <person name="Nagy L.G."/>
            <person name="Floudas D."/>
            <person name="Copeland A."/>
            <person name="Barry K.W."/>
            <person name="Cichocki N."/>
            <person name="Veneault-Fourrey C."/>
            <person name="LaButti K."/>
            <person name="Lindquist E.A."/>
            <person name="Lipzen A."/>
            <person name="Lundell T."/>
            <person name="Morin E."/>
            <person name="Murat C."/>
            <person name="Sun H."/>
            <person name="Tunlid A."/>
            <person name="Henrissat B."/>
            <person name="Grigoriev I.V."/>
            <person name="Hibbett D.S."/>
            <person name="Martin F."/>
            <person name="Nordberg H.P."/>
            <person name="Cantor M.N."/>
            <person name="Hua S.X."/>
        </authorList>
    </citation>
    <scope>NUCLEOTIDE SEQUENCE [LARGE SCALE GENOMIC DNA]</scope>
    <source>
        <strain evidence="2 3">Ve08.2h10</strain>
    </source>
</reference>
<sequence length="126" mass="13689">DSDDDNVHHSHVEPQQPETTCQTAINEAADTMDPNTMGTVAAVPVGTMNGPQNEGGEVDKDIKTEDEKGEWVSGIEDSSSNDDSGDKSICHMYIIPTLTLPPPYHALPHQENVCLLYRSSLISIEL</sequence>
<feature type="compositionally biased region" description="Basic and acidic residues" evidence="1">
    <location>
        <begin position="1"/>
        <end position="12"/>
    </location>
</feature>
<evidence type="ECO:0000313" key="2">
    <source>
        <dbReference type="EMBL" id="KIK75973.1"/>
    </source>
</evidence>
<name>A0A0D0CL98_9AGAM</name>
<dbReference type="AlphaFoldDB" id="A0A0D0CL98"/>
<organism evidence="2 3">
    <name type="scientific">Paxillus rubicundulus Ve08.2h10</name>
    <dbReference type="NCBI Taxonomy" id="930991"/>
    <lineage>
        <taxon>Eukaryota</taxon>
        <taxon>Fungi</taxon>
        <taxon>Dikarya</taxon>
        <taxon>Basidiomycota</taxon>
        <taxon>Agaricomycotina</taxon>
        <taxon>Agaricomycetes</taxon>
        <taxon>Agaricomycetidae</taxon>
        <taxon>Boletales</taxon>
        <taxon>Paxilineae</taxon>
        <taxon>Paxillaceae</taxon>
        <taxon>Paxillus</taxon>
    </lineage>
</organism>